<protein>
    <submittedName>
        <fullName evidence="1">Uncharacterized protein</fullName>
    </submittedName>
</protein>
<dbReference type="Proteomes" id="UP001164250">
    <property type="component" value="Chromosome 3"/>
</dbReference>
<sequence>MAFRATGYWRSMFNRSSENRPCTISTTPKMKLFAQTTDSAGSKPTLQQV</sequence>
<evidence type="ECO:0000313" key="2">
    <source>
        <dbReference type="Proteomes" id="UP001164250"/>
    </source>
</evidence>
<dbReference type="EMBL" id="CM047899">
    <property type="protein sequence ID" value="KAJ0101641.1"/>
    <property type="molecule type" value="Genomic_DNA"/>
</dbReference>
<name>A0ACC1BRJ2_9ROSI</name>
<comment type="caution">
    <text evidence="1">The sequence shown here is derived from an EMBL/GenBank/DDBJ whole genome shotgun (WGS) entry which is preliminary data.</text>
</comment>
<reference evidence="2" key="1">
    <citation type="journal article" date="2023" name="G3 (Bethesda)">
        <title>Genome assembly and association tests identify interacting loci associated with vigor, precocity, and sex in interspecific pistachio rootstocks.</title>
        <authorList>
            <person name="Palmer W."/>
            <person name="Jacygrad E."/>
            <person name="Sagayaradj S."/>
            <person name="Cavanaugh K."/>
            <person name="Han R."/>
            <person name="Bertier L."/>
            <person name="Beede B."/>
            <person name="Kafkas S."/>
            <person name="Golino D."/>
            <person name="Preece J."/>
            <person name="Michelmore R."/>
        </authorList>
    </citation>
    <scope>NUCLEOTIDE SEQUENCE [LARGE SCALE GENOMIC DNA]</scope>
</reference>
<keyword evidence="2" id="KW-1185">Reference proteome</keyword>
<evidence type="ECO:0000313" key="1">
    <source>
        <dbReference type="EMBL" id="KAJ0101641.1"/>
    </source>
</evidence>
<accession>A0ACC1BRJ2</accession>
<organism evidence="1 2">
    <name type="scientific">Pistacia atlantica</name>
    <dbReference type="NCBI Taxonomy" id="434234"/>
    <lineage>
        <taxon>Eukaryota</taxon>
        <taxon>Viridiplantae</taxon>
        <taxon>Streptophyta</taxon>
        <taxon>Embryophyta</taxon>
        <taxon>Tracheophyta</taxon>
        <taxon>Spermatophyta</taxon>
        <taxon>Magnoliopsida</taxon>
        <taxon>eudicotyledons</taxon>
        <taxon>Gunneridae</taxon>
        <taxon>Pentapetalae</taxon>
        <taxon>rosids</taxon>
        <taxon>malvids</taxon>
        <taxon>Sapindales</taxon>
        <taxon>Anacardiaceae</taxon>
        <taxon>Pistacia</taxon>
    </lineage>
</organism>
<gene>
    <name evidence="1" type="ORF">Patl1_05643</name>
</gene>
<proteinExistence type="predicted"/>